<evidence type="ECO:0000313" key="5">
    <source>
        <dbReference type="Proteomes" id="UP001149009"/>
    </source>
</evidence>
<feature type="domain" description="Amidohydrolase-related" evidence="3">
    <location>
        <begin position="58"/>
        <end position="407"/>
    </location>
</feature>
<comment type="similarity">
    <text evidence="1">Belongs to the metallo-dependent hydrolases superfamily. ATZ/TRZ family.</text>
</comment>
<accession>A0A9X3B683</accession>
<dbReference type="PANTHER" id="PTHR43794:SF11">
    <property type="entry name" value="AMIDOHYDROLASE-RELATED DOMAIN-CONTAINING PROTEIN"/>
    <property type="match status" value="1"/>
</dbReference>
<gene>
    <name evidence="4" type="ORF">NYR54_06515</name>
</gene>
<dbReference type="Gene3D" id="3.20.20.140">
    <property type="entry name" value="Metal-dependent hydrolases"/>
    <property type="match status" value="1"/>
</dbReference>
<dbReference type="InterPro" id="IPR011059">
    <property type="entry name" value="Metal-dep_hydrolase_composite"/>
</dbReference>
<evidence type="ECO:0000256" key="2">
    <source>
        <dbReference type="ARBA" id="ARBA00022801"/>
    </source>
</evidence>
<dbReference type="Proteomes" id="UP001149009">
    <property type="component" value="Unassembled WGS sequence"/>
</dbReference>
<dbReference type="RefSeq" id="WP_261514804.1">
    <property type="nucleotide sequence ID" value="NZ_JAODNV010000007.1"/>
</dbReference>
<comment type="caution">
    <text evidence="4">The sequence shown here is derived from an EMBL/GenBank/DDBJ whole genome shotgun (WGS) entry which is preliminary data.</text>
</comment>
<dbReference type="CDD" id="cd01298">
    <property type="entry name" value="ATZ_TRZ_like"/>
    <property type="match status" value="1"/>
</dbReference>
<name>A0A9X3B683_9HYPH</name>
<dbReference type="Gene3D" id="2.30.40.10">
    <property type="entry name" value="Urease, subunit C, domain 1"/>
    <property type="match status" value="1"/>
</dbReference>
<dbReference type="EMBL" id="JAODNV010000007">
    <property type="protein sequence ID" value="MCT8989947.1"/>
    <property type="molecule type" value="Genomic_DNA"/>
</dbReference>
<keyword evidence="5" id="KW-1185">Reference proteome</keyword>
<evidence type="ECO:0000313" key="4">
    <source>
        <dbReference type="EMBL" id="MCT8989947.1"/>
    </source>
</evidence>
<dbReference type="SUPFAM" id="SSF51338">
    <property type="entry name" value="Composite domain of metallo-dependent hydrolases"/>
    <property type="match status" value="1"/>
</dbReference>
<dbReference type="InterPro" id="IPR032466">
    <property type="entry name" value="Metal_Hydrolase"/>
</dbReference>
<evidence type="ECO:0000256" key="1">
    <source>
        <dbReference type="ARBA" id="ARBA00006745"/>
    </source>
</evidence>
<dbReference type="PANTHER" id="PTHR43794">
    <property type="entry name" value="AMINOHYDROLASE SSNA-RELATED"/>
    <property type="match status" value="1"/>
</dbReference>
<dbReference type="AlphaFoldDB" id="A0A9X3B683"/>
<proteinExistence type="inferred from homology"/>
<dbReference type="InterPro" id="IPR050287">
    <property type="entry name" value="MTA/SAH_deaminase"/>
</dbReference>
<evidence type="ECO:0000259" key="3">
    <source>
        <dbReference type="Pfam" id="PF01979"/>
    </source>
</evidence>
<keyword evidence="2" id="KW-0378">Hydrolase</keyword>
<organism evidence="4 5">
    <name type="scientific">Chelativorans petroleitrophicus</name>
    <dbReference type="NCBI Taxonomy" id="2975484"/>
    <lineage>
        <taxon>Bacteria</taxon>
        <taxon>Pseudomonadati</taxon>
        <taxon>Pseudomonadota</taxon>
        <taxon>Alphaproteobacteria</taxon>
        <taxon>Hyphomicrobiales</taxon>
        <taxon>Phyllobacteriaceae</taxon>
        <taxon>Chelativorans</taxon>
    </lineage>
</organism>
<protein>
    <submittedName>
        <fullName evidence="4">Amidohydrolase</fullName>
    </submittedName>
</protein>
<dbReference type="SUPFAM" id="SSF51556">
    <property type="entry name" value="Metallo-dependent hydrolases"/>
    <property type="match status" value="1"/>
</dbReference>
<dbReference type="Pfam" id="PF01979">
    <property type="entry name" value="Amidohydro_1"/>
    <property type="match status" value="1"/>
</dbReference>
<reference evidence="4" key="1">
    <citation type="submission" date="2022-08" db="EMBL/GenBank/DDBJ databases">
        <title>Chelativorans sichuanense sp. nov., a paraffin oil-degrading bacterium isolated from a mixture of oil-based drill cuttings and paddy soil.</title>
        <authorList>
            <person name="Yu J."/>
            <person name="Liu H."/>
            <person name="Chen Q."/>
        </authorList>
    </citation>
    <scope>NUCLEOTIDE SEQUENCE</scope>
    <source>
        <strain evidence="4">SCAU 2101</strain>
    </source>
</reference>
<dbReference type="InterPro" id="IPR006680">
    <property type="entry name" value="Amidohydro-rel"/>
</dbReference>
<dbReference type="GO" id="GO:0016810">
    <property type="term" value="F:hydrolase activity, acting on carbon-nitrogen (but not peptide) bonds"/>
    <property type="evidence" value="ECO:0007669"/>
    <property type="project" value="InterPro"/>
</dbReference>
<sequence length="437" mass="46856">MDLVIKDATVVTCDADGTVIKSGGVAVENGRIVRVAPSAELEPLAANARQVVDGSGHILMPGLVNAHCHAADSLFRGLVENLPLEPWLQTVWKAEGAILNRQTTYLGNVLGLAELLLSGVTTVMDMFWYPDETVRAARLLGMRVSTGGIFFDPPGVNGQDLAGRIAAAERFFEEFGDAEDVFSAVLPHGAYTVSPENLRTAKKIADRHGALFCTHAAETRAERADVESRYGRPVIRHLDHLGLLDERTVLAHCVHLDDEEIEILARTGTTAVHNPLSNLKLASGFARVPDMLEAKINVALGTDGAISGNDLDMWMALRLAATIHKANTGRADAVSTTEAIHMATGAGARALCAGDRIGSLEPGKFADMILIDCQRPHAVPMFDPVTHLVYSTAKSDVRHVFVGGVQVVRDGQLTRHNIEDTLAEVNSLQPRIAASIA</sequence>